<organism evidence="1 2">
    <name type="scientific">Capillimicrobium parvum</name>
    <dbReference type="NCBI Taxonomy" id="2884022"/>
    <lineage>
        <taxon>Bacteria</taxon>
        <taxon>Bacillati</taxon>
        <taxon>Actinomycetota</taxon>
        <taxon>Thermoleophilia</taxon>
        <taxon>Solirubrobacterales</taxon>
        <taxon>Capillimicrobiaceae</taxon>
        <taxon>Capillimicrobium</taxon>
    </lineage>
</organism>
<proteinExistence type="predicted"/>
<accession>A0A9E6XVQ6</accession>
<sequence length="145" mass="15258">MRRLAVIIAAVVVFLAISFGLARWLTTENAERDAVTKLLAAQARGDVPAMLDRLDGCAEDPRCAATVRENARTLRSPGKLDVVAYDSGTSYSLGSASGPTRVVWTAPGRLTTVQCVAVRRTGNVLSGLSVSLTALSRPIGRTAAC</sequence>
<protein>
    <submittedName>
        <fullName evidence="1">Uncharacterized protein</fullName>
    </submittedName>
</protein>
<keyword evidence="2" id="KW-1185">Reference proteome</keyword>
<dbReference type="RefSeq" id="WP_259314321.1">
    <property type="nucleotide sequence ID" value="NZ_CP087164.1"/>
</dbReference>
<evidence type="ECO:0000313" key="1">
    <source>
        <dbReference type="EMBL" id="UGS34657.1"/>
    </source>
</evidence>
<dbReference type="AlphaFoldDB" id="A0A9E6XVQ6"/>
<gene>
    <name evidence="1" type="ORF">DSM104329_01037</name>
</gene>
<dbReference type="Proteomes" id="UP001162834">
    <property type="component" value="Chromosome"/>
</dbReference>
<evidence type="ECO:0000313" key="2">
    <source>
        <dbReference type="Proteomes" id="UP001162834"/>
    </source>
</evidence>
<reference evidence="1" key="1">
    <citation type="journal article" date="2022" name="Int. J. Syst. Evol. Microbiol.">
        <title>Pseudomonas aegrilactucae sp. nov. and Pseudomonas morbosilactucae sp. nov., pathogens causing bacterial rot of lettuce in Japan.</title>
        <authorList>
            <person name="Sawada H."/>
            <person name="Fujikawa T."/>
            <person name="Satou M."/>
        </authorList>
    </citation>
    <scope>NUCLEOTIDE SEQUENCE</scope>
    <source>
        <strain evidence="1">0166_1</strain>
    </source>
</reference>
<name>A0A9E6XVQ6_9ACTN</name>
<dbReference type="KEGG" id="sbae:DSM104329_01037"/>
<dbReference type="EMBL" id="CP087164">
    <property type="protein sequence ID" value="UGS34657.1"/>
    <property type="molecule type" value="Genomic_DNA"/>
</dbReference>